<evidence type="ECO:0000313" key="3">
    <source>
        <dbReference type="Proteomes" id="UP000054097"/>
    </source>
</evidence>
<dbReference type="AlphaFoldDB" id="A0A0C3BPG1"/>
<feature type="region of interest" description="Disordered" evidence="1">
    <location>
        <begin position="28"/>
        <end position="68"/>
    </location>
</feature>
<accession>A0A0C3BPG1</accession>
<name>A0A0C3BPG1_SERVB</name>
<gene>
    <name evidence="2" type="ORF">M408DRAFT_152973</name>
</gene>
<dbReference type="HOGENOM" id="CLU_1971844_0_0_1"/>
<evidence type="ECO:0000313" key="2">
    <source>
        <dbReference type="EMBL" id="KIM33331.1"/>
    </source>
</evidence>
<dbReference type="EMBL" id="KN824278">
    <property type="protein sequence ID" value="KIM33331.1"/>
    <property type="molecule type" value="Genomic_DNA"/>
</dbReference>
<reference evidence="3" key="2">
    <citation type="submission" date="2015-01" db="EMBL/GenBank/DDBJ databases">
        <title>Evolutionary Origins and Diversification of the Mycorrhizal Mutualists.</title>
        <authorList>
            <consortium name="DOE Joint Genome Institute"/>
            <consortium name="Mycorrhizal Genomics Consortium"/>
            <person name="Kohler A."/>
            <person name="Kuo A."/>
            <person name="Nagy L.G."/>
            <person name="Floudas D."/>
            <person name="Copeland A."/>
            <person name="Barry K.W."/>
            <person name="Cichocki N."/>
            <person name="Veneault-Fourrey C."/>
            <person name="LaButti K."/>
            <person name="Lindquist E.A."/>
            <person name="Lipzen A."/>
            <person name="Lundell T."/>
            <person name="Morin E."/>
            <person name="Murat C."/>
            <person name="Riley R."/>
            <person name="Ohm R."/>
            <person name="Sun H."/>
            <person name="Tunlid A."/>
            <person name="Henrissat B."/>
            <person name="Grigoriev I.V."/>
            <person name="Hibbett D.S."/>
            <person name="Martin F."/>
        </authorList>
    </citation>
    <scope>NUCLEOTIDE SEQUENCE [LARGE SCALE GENOMIC DNA]</scope>
    <source>
        <strain evidence="3">MAFF 305830</strain>
    </source>
</reference>
<dbReference type="Proteomes" id="UP000054097">
    <property type="component" value="Unassembled WGS sequence"/>
</dbReference>
<organism evidence="2 3">
    <name type="scientific">Serendipita vermifera MAFF 305830</name>
    <dbReference type="NCBI Taxonomy" id="933852"/>
    <lineage>
        <taxon>Eukaryota</taxon>
        <taxon>Fungi</taxon>
        <taxon>Dikarya</taxon>
        <taxon>Basidiomycota</taxon>
        <taxon>Agaricomycotina</taxon>
        <taxon>Agaricomycetes</taxon>
        <taxon>Sebacinales</taxon>
        <taxon>Serendipitaceae</taxon>
        <taxon>Serendipita</taxon>
    </lineage>
</organism>
<evidence type="ECO:0000256" key="1">
    <source>
        <dbReference type="SAM" id="MobiDB-lite"/>
    </source>
</evidence>
<keyword evidence="3" id="KW-1185">Reference proteome</keyword>
<reference evidence="2 3" key="1">
    <citation type="submission" date="2014-04" db="EMBL/GenBank/DDBJ databases">
        <authorList>
            <consortium name="DOE Joint Genome Institute"/>
            <person name="Kuo A."/>
            <person name="Zuccaro A."/>
            <person name="Kohler A."/>
            <person name="Nagy L.G."/>
            <person name="Floudas D."/>
            <person name="Copeland A."/>
            <person name="Barry K.W."/>
            <person name="Cichocki N."/>
            <person name="Veneault-Fourrey C."/>
            <person name="LaButti K."/>
            <person name="Lindquist E.A."/>
            <person name="Lipzen A."/>
            <person name="Lundell T."/>
            <person name="Morin E."/>
            <person name="Murat C."/>
            <person name="Sun H."/>
            <person name="Tunlid A."/>
            <person name="Henrissat B."/>
            <person name="Grigoriev I.V."/>
            <person name="Hibbett D.S."/>
            <person name="Martin F."/>
            <person name="Nordberg H.P."/>
            <person name="Cantor M.N."/>
            <person name="Hua S.X."/>
        </authorList>
    </citation>
    <scope>NUCLEOTIDE SEQUENCE [LARGE SCALE GENOMIC DNA]</scope>
    <source>
        <strain evidence="2 3">MAFF 305830</strain>
    </source>
</reference>
<sequence>MPPLIIPLPRSPRWPRSIAFYRRDEHTSAKRGVITTSDGPDFLPSSSEELSSVKEEEEPPSESTSIEEPVSDILTILRVCKRENLVTGRIRTAHWDPELCARNLIQPHAPEHGNVSTQPTCPRFYRF</sequence>
<protein>
    <submittedName>
        <fullName evidence="2">Uncharacterized protein</fullName>
    </submittedName>
</protein>
<proteinExistence type="predicted"/>